<dbReference type="Pfam" id="PF04841">
    <property type="entry name" value="Vps16_N"/>
    <property type="match status" value="1"/>
</dbReference>
<keyword evidence="3" id="KW-0653">Protein transport</keyword>
<dbReference type="PANTHER" id="PTHR12811">
    <property type="entry name" value="VACUOLAR PROTEIN SORTING VPS16"/>
    <property type="match status" value="1"/>
</dbReference>
<dbReference type="GO" id="GO:0033263">
    <property type="term" value="C:CORVET complex"/>
    <property type="evidence" value="ECO:0007669"/>
    <property type="project" value="UniProtKB-UniRule"/>
</dbReference>
<dbReference type="InterPro" id="IPR016534">
    <property type="entry name" value="VPS16"/>
</dbReference>
<dbReference type="EMBL" id="LIAE01006379">
    <property type="protein sequence ID" value="PAV90373.1"/>
    <property type="molecule type" value="Genomic_DNA"/>
</dbReference>
<dbReference type="InterPro" id="IPR006925">
    <property type="entry name" value="Vps16_C"/>
</dbReference>
<evidence type="ECO:0000259" key="5">
    <source>
        <dbReference type="Pfam" id="PF04841"/>
    </source>
</evidence>
<keyword evidence="7" id="KW-1185">Reference proteome</keyword>
<proteinExistence type="inferred from homology"/>
<evidence type="ECO:0000313" key="7">
    <source>
        <dbReference type="Proteomes" id="UP000218231"/>
    </source>
</evidence>
<organism evidence="6 7">
    <name type="scientific">Diploscapter pachys</name>
    <dbReference type="NCBI Taxonomy" id="2018661"/>
    <lineage>
        <taxon>Eukaryota</taxon>
        <taxon>Metazoa</taxon>
        <taxon>Ecdysozoa</taxon>
        <taxon>Nematoda</taxon>
        <taxon>Chromadorea</taxon>
        <taxon>Rhabditida</taxon>
        <taxon>Rhabditina</taxon>
        <taxon>Rhabditomorpha</taxon>
        <taxon>Rhabditoidea</taxon>
        <taxon>Rhabditidae</taxon>
        <taxon>Diploscapter</taxon>
    </lineage>
</organism>
<evidence type="ECO:0000256" key="3">
    <source>
        <dbReference type="PIRNR" id="PIRNR007949"/>
    </source>
</evidence>
<protein>
    <recommendedName>
        <fullName evidence="2 3">Vacuolar protein sorting-associated protein 16 homolog</fullName>
    </recommendedName>
</protein>
<dbReference type="GO" id="GO:0003779">
    <property type="term" value="F:actin binding"/>
    <property type="evidence" value="ECO:0007669"/>
    <property type="project" value="TreeGrafter"/>
</dbReference>
<feature type="domain" description="Vps16 C-terminal" evidence="4">
    <location>
        <begin position="529"/>
        <end position="823"/>
    </location>
</feature>
<dbReference type="GO" id="GO:0005765">
    <property type="term" value="C:lysosomal membrane"/>
    <property type="evidence" value="ECO:0007669"/>
    <property type="project" value="UniProtKB-SubCell"/>
</dbReference>
<dbReference type="InterPro" id="IPR036322">
    <property type="entry name" value="WD40_repeat_dom_sf"/>
</dbReference>
<feature type="domain" description="Vps16 N-terminal" evidence="5">
    <location>
        <begin position="45"/>
        <end position="421"/>
    </location>
</feature>
<comment type="function">
    <text evidence="3">Plays a role in vesicle-mediated protein trafficking to lysosomal compartments including the endocytic membrane transport and autophagic pathways. Believed to act as a core component of the putative HOPS and CORVET endosomal tethering complexes.</text>
</comment>
<dbReference type="AlphaFoldDB" id="A0A2A2LW26"/>
<dbReference type="Pfam" id="PF04840">
    <property type="entry name" value="Vps16_C"/>
    <property type="match status" value="1"/>
</dbReference>
<comment type="caution">
    <text evidence="6">The sequence shown here is derived from an EMBL/GenBank/DDBJ whole genome shotgun (WGS) entry which is preliminary data.</text>
</comment>
<dbReference type="GO" id="GO:0031902">
    <property type="term" value="C:late endosome membrane"/>
    <property type="evidence" value="ECO:0007669"/>
    <property type="project" value="UniProtKB-SubCell"/>
</dbReference>
<dbReference type="GO" id="GO:0016197">
    <property type="term" value="P:endosomal transport"/>
    <property type="evidence" value="ECO:0007669"/>
    <property type="project" value="TreeGrafter"/>
</dbReference>
<gene>
    <name evidence="6" type="ORF">WR25_25808</name>
</gene>
<dbReference type="InterPro" id="IPR006926">
    <property type="entry name" value="Vps16_N"/>
</dbReference>
<dbReference type="STRING" id="2018661.A0A2A2LW26"/>
<dbReference type="PIRSF" id="PIRSF007949">
    <property type="entry name" value="VPS16"/>
    <property type="match status" value="1"/>
</dbReference>
<name>A0A2A2LW26_9BILA</name>
<dbReference type="PANTHER" id="PTHR12811:SF0">
    <property type="entry name" value="VACUOLAR PROTEIN SORTING-ASSOCIATED PROTEIN 16 HOMOLOG"/>
    <property type="match status" value="1"/>
</dbReference>
<sequence>MSALDRDRATWINIATPDSTLNDAVTLRFQRCYSLAESIKFADPMHFAACPYSGPIAICWHNVETNWTISIQTATGRFLKEKILVPDMHSVAWTRNHQLVVLTYRGTVMIYSAVGDLLNEIPFSQSIHDVRDLRVFETYADDSGFAVLDQQGRIAVVNKVTEPVIWTISPPSKEQVTAWAIIRQKSKLTRVVVAISEIFYSGHQGEHLTVADTPWVLSNGEYRHIEFRNDLELVAVYHNSGFIQIVASELTVEVHRITVANPDYSVIKLGWVGSSAVFALRRKGHDVRDRNIQFYSAASNSDGNYELLTLQNIAVESDGIKLYGGTDVTFVSIVSDAEKAVLGVVSQDDSAFLYEAAKKLDTNESHSAYENAIMVRDMPHAIRQCILCAQAAWSVEIQKTLLKAAKFGMAFTSGYDTTEFVKVIKLLRVLNELRSKRLGIPISFEQLQILGESNLLNRLIETGEFGEAMKIHEWLETDGPEGADRILLNWVHGILKRTAASSKTQYDAVEIKKLNDKIIAKLSQYPHVSIADAAKWAIDAKLPTLARLLIKSDPDESKQVEVLLKLGDITEALEKAAATDKPQLILQVIRHLMKIQRRSDYELTIRKIPLAQCLYQELIREDSDCRVAGRQMLALLEQASDYERQMLLHLDTASNEMNPSERLNALRRAKDASHNLGDKPLEEILSDVAAFAPGQSQRNEDQLKIREAVIAHASDPGKVAQLKQQAKLADKQVFYWTIEGLVKAGKMEQLFDMAQKKANYGYLPFIKACMKYNKIEECNKYFAKVTGYENLVAAHVEMGNFVTAAKMAFDRRDSDTLQNIFMKSFKDKDAYEKVGRLVKSLPR</sequence>
<accession>A0A2A2LW26</accession>
<dbReference type="GO" id="GO:0030897">
    <property type="term" value="C:HOPS complex"/>
    <property type="evidence" value="ECO:0007669"/>
    <property type="project" value="UniProtKB-UniRule"/>
</dbReference>
<evidence type="ECO:0000256" key="1">
    <source>
        <dbReference type="ARBA" id="ARBA00009250"/>
    </source>
</evidence>
<evidence type="ECO:0000256" key="2">
    <source>
        <dbReference type="ARBA" id="ARBA00017947"/>
    </source>
</evidence>
<dbReference type="OrthoDB" id="1792at2759"/>
<keyword evidence="3" id="KW-0967">Endosome</keyword>
<dbReference type="Proteomes" id="UP000218231">
    <property type="component" value="Unassembled WGS sequence"/>
</dbReference>
<evidence type="ECO:0000313" key="6">
    <source>
        <dbReference type="EMBL" id="PAV90373.1"/>
    </source>
</evidence>
<keyword evidence="3" id="KW-0813">Transport</keyword>
<dbReference type="SUPFAM" id="SSF50978">
    <property type="entry name" value="WD40 repeat-like"/>
    <property type="match status" value="1"/>
</dbReference>
<reference evidence="6 7" key="1">
    <citation type="journal article" date="2017" name="Curr. Biol.">
        <title>Genome architecture and evolution of a unichromosomal asexual nematode.</title>
        <authorList>
            <person name="Fradin H."/>
            <person name="Zegar C."/>
            <person name="Gutwein M."/>
            <person name="Lucas J."/>
            <person name="Kovtun M."/>
            <person name="Corcoran D."/>
            <person name="Baugh L.R."/>
            <person name="Kiontke K."/>
            <person name="Gunsalus K."/>
            <person name="Fitch D.H."/>
            <person name="Piano F."/>
        </authorList>
    </citation>
    <scope>NUCLEOTIDE SEQUENCE [LARGE SCALE GENOMIC DNA]</scope>
    <source>
        <strain evidence="6">PF1309</strain>
    </source>
</reference>
<dbReference type="GO" id="GO:0006886">
    <property type="term" value="P:intracellular protein transport"/>
    <property type="evidence" value="ECO:0007669"/>
    <property type="project" value="InterPro"/>
</dbReference>
<keyword evidence="3" id="KW-0472">Membrane</keyword>
<keyword evidence="3" id="KW-0458">Lysosome</keyword>
<dbReference type="GO" id="GO:0042144">
    <property type="term" value="P:vacuole fusion, non-autophagic"/>
    <property type="evidence" value="ECO:0007669"/>
    <property type="project" value="TreeGrafter"/>
</dbReference>
<comment type="similarity">
    <text evidence="1 3">Belongs to the VPS16 family.</text>
</comment>
<evidence type="ECO:0000259" key="4">
    <source>
        <dbReference type="Pfam" id="PF04840"/>
    </source>
</evidence>
<comment type="subcellular location">
    <subcellularLocation>
        <location evidence="3">Late endosome membrane</location>
        <topology evidence="3">Peripheral membrane protein</topology>
        <orientation evidence="3">Cytoplasmic side</orientation>
    </subcellularLocation>
    <subcellularLocation>
        <location evidence="3">Lysosome membrane</location>
        <topology evidence="3">Peripheral membrane protein</topology>
        <orientation evidence="3">Cytoplasmic side</orientation>
    </subcellularLocation>
    <text evidence="3">Cytoplasmic, peripheral membrane protein associated with late endosomes/lysosomes.</text>
</comment>